<keyword evidence="3" id="KW-0547">Nucleotide-binding</keyword>
<dbReference type="Pfam" id="PF01409">
    <property type="entry name" value="tRNA-synt_2d"/>
    <property type="match status" value="1"/>
</dbReference>
<dbReference type="EMBL" id="JMKI01000046">
    <property type="protein sequence ID" value="KEJ91542.1"/>
    <property type="molecule type" value="Genomic_DNA"/>
</dbReference>
<evidence type="ECO:0000256" key="1">
    <source>
        <dbReference type="ARBA" id="ARBA00012814"/>
    </source>
</evidence>
<evidence type="ECO:0000256" key="4">
    <source>
        <dbReference type="ARBA" id="ARBA00022840"/>
    </source>
</evidence>
<dbReference type="EC" id="6.1.1.20" evidence="1"/>
<dbReference type="PANTHER" id="PTHR11538">
    <property type="entry name" value="PHENYLALANYL-TRNA SYNTHETASE"/>
    <property type="match status" value="1"/>
</dbReference>
<accession>A0A073ITF5</accession>
<proteinExistence type="predicted"/>
<keyword evidence="2 10" id="KW-0436">Ligase</keyword>
<organism evidence="10 11">
    <name type="scientific">Synergistes jonesii</name>
    <dbReference type="NCBI Taxonomy" id="2754"/>
    <lineage>
        <taxon>Bacteria</taxon>
        <taxon>Thermotogati</taxon>
        <taxon>Synergistota</taxon>
        <taxon>Synergistia</taxon>
        <taxon>Synergistales</taxon>
        <taxon>Synergistaceae</taxon>
        <taxon>Synergistes</taxon>
    </lineage>
</organism>
<dbReference type="InterPro" id="IPR010978">
    <property type="entry name" value="tRNA-bd_arm"/>
</dbReference>
<gene>
    <name evidence="10" type="ORF">EH55_00570</name>
    <name evidence="9" type="ORF">EH55_09290</name>
</gene>
<dbReference type="SUPFAM" id="SSF55681">
    <property type="entry name" value="Class II aaRS and biotin synthetases"/>
    <property type="match status" value="1"/>
</dbReference>
<dbReference type="GO" id="GO:0005737">
    <property type="term" value="C:cytoplasm"/>
    <property type="evidence" value="ECO:0007669"/>
    <property type="project" value="InterPro"/>
</dbReference>
<dbReference type="GO" id="GO:0006432">
    <property type="term" value="P:phenylalanyl-tRNA aminoacylation"/>
    <property type="evidence" value="ECO:0007669"/>
    <property type="project" value="InterPro"/>
</dbReference>
<name>A0A073ITF5_9BACT</name>
<dbReference type="STRING" id="2754.EH55_00570"/>
<dbReference type="PANTHER" id="PTHR11538:SF41">
    <property type="entry name" value="PHENYLALANINE--TRNA LIGASE, MITOCHONDRIAL"/>
    <property type="match status" value="1"/>
</dbReference>
<dbReference type="Proteomes" id="UP000027665">
    <property type="component" value="Unassembled WGS sequence"/>
</dbReference>
<evidence type="ECO:0000313" key="9">
    <source>
        <dbReference type="EMBL" id="KEJ91542.1"/>
    </source>
</evidence>
<evidence type="ECO:0000256" key="6">
    <source>
        <dbReference type="ARBA" id="ARBA00023146"/>
    </source>
</evidence>
<dbReference type="GO" id="GO:0000049">
    <property type="term" value="F:tRNA binding"/>
    <property type="evidence" value="ECO:0007669"/>
    <property type="project" value="InterPro"/>
</dbReference>
<comment type="caution">
    <text evidence="10">The sequence shown here is derived from an EMBL/GenBank/DDBJ whole genome shotgun (WGS) entry which is preliminary data.</text>
</comment>
<evidence type="ECO:0000259" key="8">
    <source>
        <dbReference type="PROSITE" id="PS50862"/>
    </source>
</evidence>
<comment type="catalytic activity">
    <reaction evidence="7">
        <text>tRNA(Phe) + L-phenylalanine + ATP = L-phenylalanyl-tRNA(Phe) + AMP + diphosphate + H(+)</text>
        <dbReference type="Rhea" id="RHEA:19413"/>
        <dbReference type="Rhea" id="RHEA-COMP:9668"/>
        <dbReference type="Rhea" id="RHEA-COMP:9699"/>
        <dbReference type="ChEBI" id="CHEBI:15378"/>
        <dbReference type="ChEBI" id="CHEBI:30616"/>
        <dbReference type="ChEBI" id="CHEBI:33019"/>
        <dbReference type="ChEBI" id="CHEBI:58095"/>
        <dbReference type="ChEBI" id="CHEBI:78442"/>
        <dbReference type="ChEBI" id="CHEBI:78531"/>
        <dbReference type="ChEBI" id="CHEBI:456215"/>
        <dbReference type="EC" id="6.1.1.20"/>
    </reaction>
</comment>
<dbReference type="Pfam" id="PF02912">
    <property type="entry name" value="Phe_tRNA-synt_N"/>
    <property type="match status" value="1"/>
</dbReference>
<dbReference type="Gene3D" id="3.30.930.10">
    <property type="entry name" value="Bira Bifunctional Protein, Domain 2"/>
    <property type="match status" value="1"/>
</dbReference>
<dbReference type="AlphaFoldDB" id="A0A073ITF5"/>
<evidence type="ECO:0000313" key="10">
    <source>
        <dbReference type="EMBL" id="KEJ92855.1"/>
    </source>
</evidence>
<dbReference type="EMBL" id="JMKI01000014">
    <property type="protein sequence ID" value="KEJ92855.1"/>
    <property type="molecule type" value="Genomic_DNA"/>
</dbReference>
<evidence type="ECO:0000256" key="5">
    <source>
        <dbReference type="ARBA" id="ARBA00022917"/>
    </source>
</evidence>
<dbReference type="InterPro" id="IPR045864">
    <property type="entry name" value="aa-tRNA-synth_II/BPL/LPL"/>
</dbReference>
<evidence type="ECO:0000313" key="11">
    <source>
        <dbReference type="Proteomes" id="UP000027665"/>
    </source>
</evidence>
<dbReference type="eggNOG" id="COG0016">
    <property type="taxonomic scope" value="Bacteria"/>
</dbReference>
<dbReference type="InterPro" id="IPR004188">
    <property type="entry name" value="Phe-tRNA_ligase_II_N"/>
</dbReference>
<dbReference type="PROSITE" id="PS50862">
    <property type="entry name" value="AA_TRNA_LIGASE_II"/>
    <property type="match status" value="1"/>
</dbReference>
<dbReference type="SUPFAM" id="SSF46589">
    <property type="entry name" value="tRNA-binding arm"/>
    <property type="match status" value="1"/>
</dbReference>
<keyword evidence="6" id="KW-0030">Aminoacyl-tRNA synthetase</keyword>
<protein>
    <recommendedName>
        <fullName evidence="1">phenylalanine--tRNA ligase</fullName>
        <ecNumber evidence="1">6.1.1.20</ecNumber>
    </recommendedName>
</protein>
<feature type="domain" description="Aminoacyl-transfer RNA synthetases class-II family profile" evidence="8">
    <location>
        <begin position="132"/>
        <end position="337"/>
    </location>
</feature>
<dbReference type="GeneID" id="90984305"/>
<dbReference type="RefSeq" id="WP_201769336.1">
    <property type="nucleotide sequence ID" value="NZ_JMKI01000014.1"/>
</dbReference>
<evidence type="ECO:0000256" key="3">
    <source>
        <dbReference type="ARBA" id="ARBA00022741"/>
    </source>
</evidence>
<sequence>MEIEEMRKALKENGFLERLEKIKESGLEKIEGSSLPEHLQLVRANLLGKKGELTEILKSVGQSAPELRKTLGQAANEVKQILTEAVEKRNAQLLDTVSAFEGEADVTVPGAEPFTGGLHPVTQMCYDLNDAFLSLGFEVFSENEITSEKYAFDNLNFAQEHPARESMDTYWLKGHDEGRGAERLCLRPHLTGASVRYLRDHGAPARFVYPGRVYRNETTDARHERAFFQYEALIVDRDFSFASGMVLIKTILERVFGREIDVRMRVGFFPFVEPGFEIDMKCQVCGGEGCSVCKHVGWIEVMPGGTPHPNVLRAAGLDPAVWSGFYINIGLDRLVMMRYGVDDVRLFHSADLRFLEQFK</sequence>
<evidence type="ECO:0000256" key="2">
    <source>
        <dbReference type="ARBA" id="ARBA00022598"/>
    </source>
</evidence>
<dbReference type="InterPro" id="IPR002319">
    <property type="entry name" value="Phenylalanyl-tRNA_Synthase"/>
</dbReference>
<evidence type="ECO:0000256" key="7">
    <source>
        <dbReference type="ARBA" id="ARBA00049255"/>
    </source>
</evidence>
<dbReference type="InterPro" id="IPR006195">
    <property type="entry name" value="aa-tRNA-synth_II"/>
</dbReference>
<keyword evidence="4" id="KW-0067">ATP-binding</keyword>
<dbReference type="GO" id="GO:0004826">
    <property type="term" value="F:phenylalanine-tRNA ligase activity"/>
    <property type="evidence" value="ECO:0007669"/>
    <property type="project" value="UniProtKB-EC"/>
</dbReference>
<dbReference type="GO" id="GO:0005524">
    <property type="term" value="F:ATP binding"/>
    <property type="evidence" value="ECO:0007669"/>
    <property type="project" value="UniProtKB-KW"/>
</dbReference>
<keyword evidence="5" id="KW-0648">Protein biosynthesis</keyword>
<dbReference type="CDD" id="cd00496">
    <property type="entry name" value="PheRS_alpha_core"/>
    <property type="match status" value="1"/>
</dbReference>
<reference evidence="10 11" key="1">
    <citation type="submission" date="2014-04" db="EMBL/GenBank/DDBJ databases">
        <title>Draft Genome Sequence of Synergistes jonesii.</title>
        <authorList>
            <person name="Coil D.A."/>
            <person name="Eisen J.A."/>
            <person name="Holland-Moritz H.E."/>
        </authorList>
    </citation>
    <scope>NUCLEOTIDE SEQUENCE [LARGE SCALE GENOMIC DNA]</scope>
    <source>
        <strain evidence="10 11">78-1</strain>
    </source>
</reference>
<keyword evidence="11" id="KW-1185">Reference proteome</keyword>